<evidence type="ECO:0000313" key="1">
    <source>
        <dbReference type="EMBL" id="CAG9933880.1"/>
    </source>
</evidence>
<name>A0ABM8Z220_9PROT</name>
<accession>A0ABM8Z220</accession>
<keyword evidence="2" id="KW-1185">Reference proteome</keyword>
<sequence length="49" mass="5561">MIKTFKQGDMQKLVQAAQLKEEGLDKRLLQPIAYGIVKGVKNEALIFKE</sequence>
<evidence type="ECO:0000313" key="2">
    <source>
        <dbReference type="Proteomes" id="UP000839052"/>
    </source>
</evidence>
<protein>
    <submittedName>
        <fullName evidence="1">Uncharacterized protein</fullName>
    </submittedName>
</protein>
<organism evidence="1 2">
    <name type="scientific">Candidatus Nitrotoga arctica</name>
    <dbReference type="NCBI Taxonomy" id="453162"/>
    <lineage>
        <taxon>Bacteria</taxon>
        <taxon>Pseudomonadati</taxon>
        <taxon>Pseudomonadota</taxon>
        <taxon>Betaproteobacteria</taxon>
        <taxon>Nitrosomonadales</taxon>
        <taxon>Gallionellaceae</taxon>
        <taxon>Candidatus Nitrotoga</taxon>
    </lineage>
</organism>
<dbReference type="RefSeq" id="WP_239797594.1">
    <property type="nucleotide sequence ID" value="NZ_OU912926.1"/>
</dbReference>
<gene>
    <name evidence="1" type="ORF">NTG6680_2631</name>
</gene>
<dbReference type="Proteomes" id="UP000839052">
    <property type="component" value="Chromosome"/>
</dbReference>
<proteinExistence type="predicted"/>
<dbReference type="EMBL" id="OU912926">
    <property type="protein sequence ID" value="CAG9933880.1"/>
    <property type="molecule type" value="Genomic_DNA"/>
</dbReference>
<reference evidence="1 2" key="1">
    <citation type="submission" date="2021-10" db="EMBL/GenBank/DDBJ databases">
        <authorList>
            <person name="Koch H."/>
        </authorList>
    </citation>
    <scope>NUCLEOTIDE SEQUENCE [LARGE SCALE GENOMIC DNA]</scope>
    <source>
        <strain evidence="1">6680</strain>
    </source>
</reference>